<evidence type="ECO:0000313" key="3">
    <source>
        <dbReference type="EMBL" id="MBL4954470.1"/>
    </source>
</evidence>
<dbReference type="Pfam" id="PF04389">
    <property type="entry name" value="Peptidase_M28"/>
    <property type="match status" value="1"/>
</dbReference>
<keyword evidence="1" id="KW-1133">Transmembrane helix</keyword>
<dbReference type="RefSeq" id="WP_202655718.1">
    <property type="nucleotide sequence ID" value="NZ_JAESWB010000340.1"/>
</dbReference>
<reference evidence="3 4" key="1">
    <citation type="submission" date="2021-01" db="EMBL/GenBank/DDBJ databases">
        <title>Genome public.</title>
        <authorList>
            <person name="Liu C."/>
            <person name="Sun Q."/>
        </authorList>
    </citation>
    <scope>NUCLEOTIDE SEQUENCE [LARGE SCALE GENOMIC DNA]</scope>
    <source>
        <strain evidence="3 4">YIM B02564</strain>
    </source>
</reference>
<feature type="domain" description="Peptidase M28" evidence="2">
    <location>
        <begin position="124"/>
        <end position="313"/>
    </location>
</feature>
<dbReference type="Gene3D" id="3.40.630.10">
    <property type="entry name" value="Zn peptidases"/>
    <property type="match status" value="1"/>
</dbReference>
<dbReference type="PANTHER" id="PTHR12147:SF26">
    <property type="entry name" value="PEPTIDASE M28 DOMAIN-CONTAINING PROTEIN"/>
    <property type="match status" value="1"/>
</dbReference>
<evidence type="ECO:0000259" key="2">
    <source>
        <dbReference type="Pfam" id="PF04389"/>
    </source>
</evidence>
<dbReference type="InterPro" id="IPR045175">
    <property type="entry name" value="M28_fam"/>
</dbReference>
<keyword evidence="1" id="KW-0472">Membrane</keyword>
<keyword evidence="4" id="KW-1185">Reference proteome</keyword>
<feature type="transmembrane region" description="Helical" evidence="1">
    <location>
        <begin position="346"/>
        <end position="366"/>
    </location>
</feature>
<comment type="caution">
    <text evidence="3">The sequence shown here is derived from an EMBL/GenBank/DDBJ whole genome shotgun (WGS) entry which is preliminary data.</text>
</comment>
<evidence type="ECO:0000256" key="1">
    <source>
        <dbReference type="SAM" id="Phobius"/>
    </source>
</evidence>
<feature type="transmembrane region" description="Helical" evidence="1">
    <location>
        <begin position="558"/>
        <end position="579"/>
    </location>
</feature>
<feature type="transmembrane region" description="Helical" evidence="1">
    <location>
        <begin position="503"/>
        <end position="525"/>
    </location>
</feature>
<sequence>MGELKIEPNVNLHAKRKTIFTKTFAFILLILIILLFIWISFLPFQPPQFLTSKQAGEDQFSAERAREYLKEIAVKPHPLGSEEHDRVRDYLFNTLTDLGVSPEIQVTEVKTPLWENGYVGKLENIVARIPGKDSSMAIMISAHYDSVENSPGASDNGSGVAAILETVDILSRSAQLKNDVIILLTDGEEHGLLGARAFVNRHPWAKDVALIFNFDTRGNTGPSIMFQINEGNERLISEFIKAVPHPVTHSFISELYTYMPNDTDFTIFNQAGMYGLNFGLVKGLSSYHTSLDTVENMDLDSLQHTGDNMLHLVQHVGNMNLVLKKDGNKIFFNLIGNEVITYPENWVLPFMIVVIITYFLSFIHGLKSKQLTLGGVSLGFFLYVAVMFIAFYIGKGIWNLIVQYFPENVWSLETNLNESNPIFISSIFVLISIMIVLYQLAAKKIQPYDLTMGAYFCWLLLTIVTSIFYKESSYIFIWPLLAGLLGMNILMRLKNEYSISGYVITLAFTLPGVLIAVPALYLIYIAFTLKIIHVLLPLTTLLAAFIIPILSTFKFRSIFVFPIILVTIGVSIVAISAVFY</sequence>
<dbReference type="InterPro" id="IPR007484">
    <property type="entry name" value="Peptidase_M28"/>
</dbReference>
<name>A0ABS1TT35_9BACI</name>
<feature type="transmembrane region" description="Helical" evidence="1">
    <location>
        <begin position="421"/>
        <end position="440"/>
    </location>
</feature>
<feature type="transmembrane region" description="Helical" evidence="1">
    <location>
        <begin position="452"/>
        <end position="469"/>
    </location>
</feature>
<feature type="transmembrane region" description="Helical" evidence="1">
    <location>
        <begin position="378"/>
        <end position="401"/>
    </location>
</feature>
<dbReference type="SUPFAM" id="SSF53187">
    <property type="entry name" value="Zn-dependent exopeptidases"/>
    <property type="match status" value="1"/>
</dbReference>
<dbReference type="PANTHER" id="PTHR12147">
    <property type="entry name" value="METALLOPEPTIDASE M28 FAMILY MEMBER"/>
    <property type="match status" value="1"/>
</dbReference>
<keyword evidence="1" id="KW-0812">Transmembrane</keyword>
<dbReference type="EMBL" id="JAESWB010000340">
    <property type="protein sequence ID" value="MBL4954470.1"/>
    <property type="molecule type" value="Genomic_DNA"/>
</dbReference>
<organism evidence="3 4">
    <name type="scientific">Neobacillus paridis</name>
    <dbReference type="NCBI Taxonomy" id="2803862"/>
    <lineage>
        <taxon>Bacteria</taxon>
        <taxon>Bacillati</taxon>
        <taxon>Bacillota</taxon>
        <taxon>Bacilli</taxon>
        <taxon>Bacillales</taxon>
        <taxon>Bacillaceae</taxon>
        <taxon>Neobacillus</taxon>
    </lineage>
</organism>
<feature type="transmembrane region" description="Helical" evidence="1">
    <location>
        <begin position="475"/>
        <end position="491"/>
    </location>
</feature>
<gene>
    <name evidence="3" type="ORF">JK635_20125</name>
</gene>
<feature type="transmembrane region" description="Helical" evidence="1">
    <location>
        <begin position="531"/>
        <end position="551"/>
    </location>
</feature>
<evidence type="ECO:0000313" key="4">
    <source>
        <dbReference type="Proteomes" id="UP000623967"/>
    </source>
</evidence>
<proteinExistence type="predicted"/>
<feature type="transmembrane region" description="Helical" evidence="1">
    <location>
        <begin position="24"/>
        <end position="44"/>
    </location>
</feature>
<protein>
    <submittedName>
        <fullName evidence="3">M28 family peptidase</fullName>
    </submittedName>
</protein>
<accession>A0ABS1TT35</accession>
<dbReference type="Proteomes" id="UP000623967">
    <property type="component" value="Unassembled WGS sequence"/>
</dbReference>